<comment type="caution">
    <text evidence="3">The sequence shown here is derived from an EMBL/GenBank/DDBJ whole genome shotgun (WGS) entry which is preliminary data.</text>
</comment>
<dbReference type="Gene3D" id="3.30.450.200">
    <property type="match status" value="1"/>
</dbReference>
<dbReference type="GO" id="GO:0005829">
    <property type="term" value="C:cytosol"/>
    <property type="evidence" value="ECO:0007669"/>
    <property type="project" value="TreeGrafter"/>
</dbReference>
<feature type="region of interest" description="Disordered" evidence="1">
    <location>
        <begin position="518"/>
        <end position="545"/>
    </location>
</feature>
<reference evidence="3 4" key="1">
    <citation type="submission" date="2016-05" db="EMBL/GenBank/DDBJ databases">
        <title>First whole genome sequencing of Entamoeba histolytica HM1:IMSS-clone-6.</title>
        <authorList>
            <person name="Mukherjee Avik.K."/>
            <person name="Izumyama S."/>
            <person name="Nakada-Tsukui K."/>
            <person name="Nozaki T."/>
        </authorList>
    </citation>
    <scope>NUCLEOTIDE SEQUENCE [LARGE SCALE GENOMIC DNA]</scope>
    <source>
        <strain evidence="3 4">HM1:IMSS clone 6</strain>
    </source>
</reference>
<organism evidence="3 4">
    <name type="scientific">Entamoeba histolytica</name>
    <dbReference type="NCBI Taxonomy" id="5759"/>
    <lineage>
        <taxon>Eukaryota</taxon>
        <taxon>Amoebozoa</taxon>
        <taxon>Evosea</taxon>
        <taxon>Archamoebae</taxon>
        <taxon>Mastigamoebida</taxon>
        <taxon>Entamoebidae</taxon>
        <taxon>Entamoeba</taxon>
    </lineage>
</organism>
<dbReference type="Pfam" id="PF02141">
    <property type="entry name" value="DENN"/>
    <property type="match status" value="1"/>
</dbReference>
<dbReference type="GO" id="GO:0006897">
    <property type="term" value="P:endocytosis"/>
    <property type="evidence" value="ECO:0007669"/>
    <property type="project" value="TreeGrafter"/>
</dbReference>
<evidence type="ECO:0000313" key="3">
    <source>
        <dbReference type="EMBL" id="GAT97184.1"/>
    </source>
</evidence>
<proteinExistence type="predicted"/>
<dbReference type="FunFam" id="3.40.50.11500:FF:000016">
    <property type="entry name" value="DENN domain containing protein 2D"/>
    <property type="match status" value="1"/>
</dbReference>
<dbReference type="InterPro" id="IPR005113">
    <property type="entry name" value="uDENN_dom"/>
</dbReference>
<evidence type="ECO:0000259" key="2">
    <source>
        <dbReference type="PROSITE" id="PS50211"/>
    </source>
</evidence>
<dbReference type="GO" id="GO:0032456">
    <property type="term" value="P:endocytic recycling"/>
    <property type="evidence" value="ECO:0007669"/>
    <property type="project" value="TreeGrafter"/>
</dbReference>
<dbReference type="SMART" id="SM00799">
    <property type="entry name" value="DENN"/>
    <property type="match status" value="1"/>
</dbReference>
<dbReference type="PROSITE" id="PS50211">
    <property type="entry name" value="DENN"/>
    <property type="match status" value="1"/>
</dbReference>
<evidence type="ECO:0000256" key="1">
    <source>
        <dbReference type="SAM" id="MobiDB-lite"/>
    </source>
</evidence>
<dbReference type="Pfam" id="PF03456">
    <property type="entry name" value="uDENN"/>
    <property type="match status" value="1"/>
</dbReference>
<dbReference type="VEuPathDB" id="AmoebaDB:EHI7A_062800"/>
<sequence>MTEKTGLPFRHEMLVDEIVLIRINDLLSFDGNEGVFNITNRIPDNTILDKTLCTFTFPDHDFSSSSKKEDKFTFTLTELDGRRRYCHCKREVYQRSYCFCIISSHPSFTLFSNILDFLSQNINSKYLNDIFIDLFNKQFPKINQTITNDIPNSKKFTYTIKRTEDTLFEPNFITPSLFLNMFGASLFVDMLSHLLLERKFIFISESLQLLSSSVHTFSRLIYPFTWQHVLIPILPPDLLSLAFAPMPFIIGCTYSTFLQMLEEVEINDVYVFNLDTSTFLSFPSHPLLLTSDRSVQLRSQLNKLQKSMETEKKSVLLQSSDSAISSLLLDFYRYSFGFYISTYREKVNQKTLQKVKGFDLTNPKTNPDKTGRTFFLEFLNSQMADMYFSEREKQVIEGKNIRKLCPLLIPYNSNPIFETPSSYGYYNTKCVNCHSTILSQSPCCMLGSLPCHCCCYRCLSCFRIMLGDVKGDVNRMICTLCIESNSQPKHRTTEEYQQLLSKKYRTALGNISQILSQKSKSSKNVASTPTSNSQHATPSITPRYDNTDTKSIKLFDFSNAKSHSTQPTIAFDLVSTSTDELENENLLIKEKKLEESNNTPDQPNDKTPNNELFDFGQHISTPPSTPNCLLSKSSINESGSGTFISDSINTSISQQQIKPQPTNVPLFDFTLL</sequence>
<evidence type="ECO:0000313" key="4">
    <source>
        <dbReference type="Proteomes" id="UP000078387"/>
    </source>
</evidence>
<name>A0A5K1VTM7_ENTHI</name>
<feature type="compositionally biased region" description="Polar residues" evidence="1">
    <location>
        <begin position="524"/>
        <end position="540"/>
    </location>
</feature>
<protein>
    <recommendedName>
        <fullName evidence="2">UDENN domain-containing protein</fullName>
    </recommendedName>
</protein>
<dbReference type="PANTHER" id="PTHR13196">
    <property type="entry name" value="DENN DOMAIN-CONTAINING"/>
    <property type="match status" value="1"/>
</dbReference>
<dbReference type="OMA" id="QKSMEND"/>
<dbReference type="Proteomes" id="UP000078387">
    <property type="component" value="Unassembled WGS sequence"/>
</dbReference>
<dbReference type="GO" id="GO:1901981">
    <property type="term" value="F:phosphatidylinositol phosphate binding"/>
    <property type="evidence" value="ECO:0007669"/>
    <property type="project" value="TreeGrafter"/>
</dbReference>
<dbReference type="VEuPathDB" id="AmoebaDB:EHI5A_081010"/>
<dbReference type="GO" id="GO:0005085">
    <property type="term" value="F:guanyl-nucleotide exchange factor activity"/>
    <property type="evidence" value="ECO:0007669"/>
    <property type="project" value="InterPro"/>
</dbReference>
<dbReference type="EMBL" id="BDEQ01000001">
    <property type="protein sequence ID" value="GAT97184.1"/>
    <property type="molecule type" value="Genomic_DNA"/>
</dbReference>
<dbReference type="InterPro" id="IPR037516">
    <property type="entry name" value="Tripartite_DENN"/>
</dbReference>
<dbReference type="InterPro" id="IPR001194">
    <property type="entry name" value="cDENN_dom"/>
</dbReference>
<dbReference type="FunFam" id="3.30.450.200:FF:000012">
    <property type="entry name" value="DENN domain containing protein 2D"/>
    <property type="match status" value="1"/>
</dbReference>
<feature type="domain" description="UDENN" evidence="2">
    <location>
        <begin position="12"/>
        <end position="398"/>
    </location>
</feature>
<dbReference type="VEuPathDB" id="AmoebaDB:KM1_177450"/>
<dbReference type="PANTHER" id="PTHR13196:SF14">
    <property type="entry name" value="UDENN DOMAIN-CONTAINING PROTEIN"/>
    <property type="match status" value="1"/>
</dbReference>
<dbReference type="Gene3D" id="3.40.50.11500">
    <property type="match status" value="1"/>
</dbReference>
<dbReference type="AlphaFoldDB" id="A0A5K1VTM7"/>
<dbReference type="InterPro" id="IPR040032">
    <property type="entry name" value="DENND1A/B/C"/>
</dbReference>
<dbReference type="VEuPathDB" id="AmoebaDB:EHI_088030"/>
<dbReference type="VEuPathDB" id="AmoebaDB:EHI8A_065960"/>
<dbReference type="SMART" id="SM00800">
    <property type="entry name" value="uDENN"/>
    <property type="match status" value="1"/>
</dbReference>
<accession>A0A5K1VTM7</accession>
<gene>
    <name evidence="3" type="ORF">CL6EHI_088030</name>
</gene>
<dbReference type="InterPro" id="IPR043153">
    <property type="entry name" value="DENN_C"/>
</dbReference>